<comment type="caution">
    <text evidence="1">The sequence shown here is derived from an EMBL/GenBank/DDBJ whole genome shotgun (WGS) entry which is preliminary data.</text>
</comment>
<evidence type="ECO:0000313" key="2">
    <source>
        <dbReference type="Proteomes" id="UP000661607"/>
    </source>
</evidence>
<evidence type="ECO:0008006" key="3">
    <source>
        <dbReference type="Google" id="ProtNLM"/>
    </source>
</evidence>
<protein>
    <recommendedName>
        <fullName evidence="3">Restriction endonuclease type IV Mrr domain-containing protein</fullName>
    </recommendedName>
</protein>
<sequence length="483" mass="55361">MRVSEFFHLGRTQPALDFVDVDTVNDVSVFIEPAAIRYVDDDWGQQCMIMITTFFDSLLDAARMGDLQRLRYLLLNLSEPNETHLGWSKGESKGRGLGAKKAEKVIESLRSSRAVHSGLLEDLEDASIFVDQIGPDIVSDITTNVIRGMLIAYTQSVCDYHDIPLREVPSGPVWHPHRQEWENDFAMLPVASHGKLLLVPKVIARYRPHLDRDEYYRHHLLPNLQAEELANPGSRLVQVMKDGERYVTKKVLEERYPNRKSVVTNLSLQRISIFEAYREKKKTVSSRPLGHRELSTYTSTPLPDFGKLLDDVLSVPTGTEHATKYHHAVEALLTALFYPSLSEPKIEAKLHEGRKRVDISYTNVASSGFFQWLRIQRVPCRYVVVECKNYGTDLENPELDQISSRFSPLRGQVGILACRRFKNKDLFKKRCRDTALDYRGFVLALDDDDLRELVEEAEASIHPLEPKPNEFRLLKKRFDELVS</sequence>
<evidence type="ECO:0000313" key="1">
    <source>
        <dbReference type="EMBL" id="MBE1563610.1"/>
    </source>
</evidence>
<proteinExistence type="predicted"/>
<dbReference type="Proteomes" id="UP000661607">
    <property type="component" value="Unassembled WGS sequence"/>
</dbReference>
<organism evidence="1 2">
    <name type="scientific">Nonomuraea africana</name>
    <dbReference type="NCBI Taxonomy" id="46171"/>
    <lineage>
        <taxon>Bacteria</taxon>
        <taxon>Bacillati</taxon>
        <taxon>Actinomycetota</taxon>
        <taxon>Actinomycetes</taxon>
        <taxon>Streptosporangiales</taxon>
        <taxon>Streptosporangiaceae</taxon>
        <taxon>Nonomuraea</taxon>
    </lineage>
</organism>
<dbReference type="RefSeq" id="WP_192778151.1">
    <property type="nucleotide sequence ID" value="NZ_BAAASY010000046.1"/>
</dbReference>
<gene>
    <name evidence="1" type="ORF">H4W81_006389</name>
</gene>
<name>A0ABR9KPB2_9ACTN</name>
<accession>A0ABR9KPB2</accession>
<reference evidence="1 2" key="1">
    <citation type="submission" date="2020-10" db="EMBL/GenBank/DDBJ databases">
        <title>Sequencing the genomes of 1000 actinobacteria strains.</title>
        <authorList>
            <person name="Klenk H.-P."/>
        </authorList>
    </citation>
    <scope>NUCLEOTIDE SEQUENCE [LARGE SCALE GENOMIC DNA]</scope>
    <source>
        <strain evidence="1 2">DSM 43748</strain>
    </source>
</reference>
<dbReference type="EMBL" id="JADBEF010000001">
    <property type="protein sequence ID" value="MBE1563610.1"/>
    <property type="molecule type" value="Genomic_DNA"/>
</dbReference>
<keyword evidence="2" id="KW-1185">Reference proteome</keyword>